<name>A0A0F9T833_9ZZZZ</name>
<protein>
    <submittedName>
        <fullName evidence="3">Uncharacterized protein</fullName>
    </submittedName>
</protein>
<feature type="region of interest" description="Disordered" evidence="2">
    <location>
        <begin position="1120"/>
        <end position="1195"/>
    </location>
</feature>
<evidence type="ECO:0000256" key="1">
    <source>
        <dbReference type="SAM" id="Coils"/>
    </source>
</evidence>
<evidence type="ECO:0000313" key="3">
    <source>
        <dbReference type="EMBL" id="KKN75319.1"/>
    </source>
</evidence>
<keyword evidence="1" id="KW-0175">Coiled coil</keyword>
<accession>A0A0F9T833</accession>
<dbReference type="EMBL" id="LAZR01000312">
    <property type="protein sequence ID" value="KKN75319.1"/>
    <property type="molecule type" value="Genomic_DNA"/>
</dbReference>
<proteinExistence type="predicted"/>
<sequence>MATQFRTLIVQERDGTESRIQVPIVTSQITDPSSLSNSGFVDDQTSPQFREVVITEGDGSTTTVLVPIALVESSTVVTQEGIASITPLSSISPQVPHTPITRIVEVKEGTKEISQIAVELNAITVPVAKIAPALLSRTGDTVLERQLARIDEGETTQIVAGVSKPVKVAQAIIDKAVKEAASVSQFFEVTGAPPKISKEERLVNSANEAITLLRADSGSFEASQIVTELVQAGRSDLASAVFTLTKDSASEQALIQTIPEEIKAAAIELNFSDRAAIVLLQTPDDLLTVSQQVSKTSLKNKAFALGMDLEKSNPLALDLVNDEVVQATLGSLGKEIGLSLIPIYGTFREAKRLVENWDSLSTGERISGTGLTLLSAVGDVTIVMGPVSALTKLAFKGDDLGRIVIKATTDSADETVKIVTQVSKVQKIAPNIEVVASDNLKYLADVAKLSEKIEDGSQVFEIAIQPTARGIRNSGIVDDVLKGRPEALEAIGRSIDDVPFRPRNTQGVIEITEPLSDSQLLTLADALRLDTEINSIIVRGIESALPPGSAVERLVSDRMLLWGIQNTRLAGAELNVAREAAELLIRKEVTAQISEGRTIARTVERMQEILDPKRSRSLQKLRRQAGGAIAIGKERDVAGDLIKAQDELAGLRVKLESEIRKIDVDAPVKSFDDLLKGRKSASADKVGSDITKLETFIQDLKNLPTPRTGGRPRVIETITQIDKGVPLESARVTKLKDELFELVDTLSSVRAKRVAPFKVVDTPEILSLQTRIAGLQDEVVEVIRKGADNFGPEVTKLSDEINTLQAQVVKARNLLRLRDPKVLSKARVLKLEDEIAAIEKELFDETLTLSRKQVLKRKLGPLKEQLEKAKQGITTEEENLLFKINKLEDRIEVVKKSASQTKNAAKIARLKDDLDSLVTKLGTISDDIPVFSARGDEIGHPLVTILQTEKQVSSRITKLEVKIAKLRAADEATVVETRSVRFEPETKVSGGGPGGSGVGGSVDYDPSGGGVAVLTQAEIVVAASPVARSEIATFLRATSSPGAIISRPKGVFALAGIPQELPGILTEEQIVPEIGTVIPALPEPETAPEFAPTRAPDLEPAFAPDLEPARAPDLEPALAPVEIPETIPGVTPIRQPGEEPGKEPGEVPIEEPAKVPVPGEQPSSLTGEEPAEEPSISGQPEPEEEGAPQPTKTKVVTEDLVRLIKQRDRRIHPRIRLDVESPKGKIGQVRKLKLTSGYTWLQARVYVTVFAPYREKDIKYTTIRPKGTVMVRGPIQAWDSIQRDGFTIGVNSLDEWAEWFTAAPETGRITEIKNEVTRKAGDITLVDVPRPELKESRMTTPQDEFAEFEEIQPVLPIEPVQPGTQPIRPVTRRRPTRIEVEVVPVTPRRAILPAGAAAGALGVRRRLLRVRQGGFSWPMGNIYIGIYPPFTEDDIVYDITPPQGTTSTRGPKEAWNRIKKIGFEPDASTYDEWAAWFTARGEATGIEGAVLGNIGSALDPQEGGLKAFEPSVDAFFNPKNVDF</sequence>
<organism evidence="3">
    <name type="scientific">marine sediment metagenome</name>
    <dbReference type="NCBI Taxonomy" id="412755"/>
    <lineage>
        <taxon>unclassified sequences</taxon>
        <taxon>metagenomes</taxon>
        <taxon>ecological metagenomes</taxon>
    </lineage>
</organism>
<reference evidence="3" key="1">
    <citation type="journal article" date="2015" name="Nature">
        <title>Complex archaea that bridge the gap between prokaryotes and eukaryotes.</title>
        <authorList>
            <person name="Spang A."/>
            <person name="Saw J.H."/>
            <person name="Jorgensen S.L."/>
            <person name="Zaremba-Niedzwiedzka K."/>
            <person name="Martijn J."/>
            <person name="Lind A.E."/>
            <person name="van Eijk R."/>
            <person name="Schleper C."/>
            <person name="Guy L."/>
            <person name="Ettema T.J."/>
        </authorList>
    </citation>
    <scope>NUCLEOTIDE SEQUENCE</scope>
</reference>
<comment type="caution">
    <text evidence="3">The sequence shown here is derived from an EMBL/GenBank/DDBJ whole genome shotgun (WGS) entry which is preliminary data.</text>
</comment>
<evidence type="ECO:0000256" key="2">
    <source>
        <dbReference type="SAM" id="MobiDB-lite"/>
    </source>
</evidence>
<gene>
    <name evidence="3" type="ORF">LCGC14_0381710</name>
</gene>
<feature type="coiled-coil region" evidence="1">
    <location>
        <begin position="794"/>
        <end position="841"/>
    </location>
</feature>
<feature type="compositionally biased region" description="Basic and acidic residues" evidence="2">
    <location>
        <begin position="1136"/>
        <end position="1145"/>
    </location>
</feature>